<dbReference type="Proteomes" id="UP000657918">
    <property type="component" value="Chromosome 8"/>
</dbReference>
<dbReference type="OrthoDB" id="1939754at2759"/>
<feature type="compositionally biased region" description="Polar residues" evidence="2">
    <location>
        <begin position="13"/>
        <end position="22"/>
    </location>
</feature>
<feature type="region of interest" description="Disordered" evidence="2">
    <location>
        <begin position="628"/>
        <end position="680"/>
    </location>
</feature>
<feature type="coiled-coil region" evidence="1">
    <location>
        <begin position="39"/>
        <end position="73"/>
    </location>
</feature>
<accession>A0A835MTZ1</accession>
<keyword evidence="1" id="KW-0175">Coiled coil</keyword>
<keyword evidence="4" id="KW-1185">Reference proteome</keyword>
<feature type="compositionally biased region" description="Basic and acidic residues" evidence="2">
    <location>
        <begin position="126"/>
        <end position="138"/>
    </location>
</feature>
<evidence type="ECO:0000313" key="3">
    <source>
        <dbReference type="EMBL" id="KAF9676579.1"/>
    </source>
</evidence>
<evidence type="ECO:0000256" key="2">
    <source>
        <dbReference type="SAM" id="MobiDB-lite"/>
    </source>
</evidence>
<protein>
    <submittedName>
        <fullName evidence="3">Uncharacterized protein</fullName>
    </submittedName>
</protein>
<feature type="compositionally biased region" description="Polar residues" evidence="2">
    <location>
        <begin position="92"/>
        <end position="102"/>
    </location>
</feature>
<feature type="compositionally biased region" description="Basic residues" evidence="2">
    <location>
        <begin position="179"/>
        <end position="190"/>
    </location>
</feature>
<evidence type="ECO:0000256" key="1">
    <source>
        <dbReference type="SAM" id="Coils"/>
    </source>
</evidence>
<dbReference type="PANTHER" id="PTHR33701:SF3">
    <property type="entry name" value="TRANSCRIPTIONAL REGULATOR ATRX"/>
    <property type="match status" value="1"/>
</dbReference>
<feature type="compositionally biased region" description="Polar residues" evidence="2">
    <location>
        <begin position="430"/>
        <end position="447"/>
    </location>
</feature>
<proteinExistence type="predicted"/>
<comment type="caution">
    <text evidence="3">The sequence shown here is derived from an EMBL/GenBank/DDBJ whole genome shotgun (WGS) entry which is preliminary data.</text>
</comment>
<feature type="region of interest" description="Disordered" evidence="2">
    <location>
        <begin position="335"/>
        <end position="363"/>
    </location>
</feature>
<feature type="compositionally biased region" description="Basic and acidic residues" evidence="2">
    <location>
        <begin position="391"/>
        <end position="401"/>
    </location>
</feature>
<dbReference type="AlphaFoldDB" id="A0A835MTZ1"/>
<feature type="compositionally biased region" description="Basic and acidic residues" evidence="2">
    <location>
        <begin position="1"/>
        <end position="12"/>
    </location>
</feature>
<gene>
    <name evidence="3" type="ORF">SADUNF_Sadunf08G0016900</name>
</gene>
<feature type="compositionally biased region" description="Low complexity" evidence="2">
    <location>
        <begin position="417"/>
        <end position="429"/>
    </location>
</feature>
<feature type="coiled-coil region" evidence="1">
    <location>
        <begin position="271"/>
        <end position="298"/>
    </location>
</feature>
<feature type="compositionally biased region" description="Basic and acidic residues" evidence="2">
    <location>
        <begin position="106"/>
        <end position="116"/>
    </location>
</feature>
<name>A0A835MTZ1_9ROSI</name>
<sequence>MNNSDQEKRDQRTSSSMEHSTAMTIEFLRARLLSERSVSRTARQRADELAERVAELEEQLRIVSLQRMKAEKATGDVLAILESNGICDDSEMSGSSSDQDTPCESEVGKKTSKQEESSVNLKLTKYKLEEHSGSDHDFSSSQGRNLSWKGRKHSPCSLEKCKNPSLRRRRSFVSTISSPKHHQGKSCRQTRNKESRLTTEAFRTSPDKVDSPENGVATTQEVFPNCSEPELGGIENGEKKALHPISDGLQNGQHAVSNELEDNVYGSDREMEKALEHQAQLIDRYEAMEKAQREWEEKFRENNGSTPDSYYPGNHSDVTEEGCEIKARVQHHTGTVAAQSNRAKSEVKKASNIQPNGILPPSHVNIGQLQEWKSSATPTSESRTQDFAFHAEKEKQNEESRGNNYHPSPHSSHHHPLSQSSHDSLGSQSATSFPSNTDSGFSKGQVSGRQNEQIYALVPHRASNELGGVLDALKLARQSLQQKISTLPLIEGGSIRNSVDPSLSPPIPGDKVDIPLGNAGLFRLPSDFLVEGSPRTNLRSSNARLSLGNYCPDGGVPAASSNQFVSGSYSATGSRFPTEDQFLASQAGSRFPTEDQYLASQDVEGGSRISSQRPFSYPYLDTVSPPSARYSYPTNPSYPDHMPRLPSREPPSFLPGRTAGVPPADHFSFSNYHTRPNMYR</sequence>
<feature type="region of interest" description="Disordered" evidence="2">
    <location>
        <begin position="391"/>
        <end position="447"/>
    </location>
</feature>
<reference evidence="3 4" key="1">
    <citation type="submission" date="2020-10" db="EMBL/GenBank/DDBJ databases">
        <title>Plant Genome Project.</title>
        <authorList>
            <person name="Zhang R.-G."/>
        </authorList>
    </citation>
    <scope>NUCLEOTIDE SEQUENCE [LARGE SCALE GENOMIC DNA]</scope>
    <source>
        <strain evidence="3">FAFU-HL-1</strain>
        <tissue evidence="3">Leaf</tissue>
    </source>
</reference>
<organism evidence="3 4">
    <name type="scientific">Salix dunnii</name>
    <dbReference type="NCBI Taxonomy" id="1413687"/>
    <lineage>
        <taxon>Eukaryota</taxon>
        <taxon>Viridiplantae</taxon>
        <taxon>Streptophyta</taxon>
        <taxon>Embryophyta</taxon>
        <taxon>Tracheophyta</taxon>
        <taxon>Spermatophyta</taxon>
        <taxon>Magnoliopsida</taxon>
        <taxon>eudicotyledons</taxon>
        <taxon>Gunneridae</taxon>
        <taxon>Pentapetalae</taxon>
        <taxon>rosids</taxon>
        <taxon>fabids</taxon>
        <taxon>Malpighiales</taxon>
        <taxon>Salicaceae</taxon>
        <taxon>Saliceae</taxon>
        <taxon>Salix</taxon>
    </lineage>
</organism>
<feature type="region of interest" description="Disordered" evidence="2">
    <location>
        <begin position="89"/>
        <end position="215"/>
    </location>
</feature>
<feature type="region of interest" description="Disordered" evidence="2">
    <location>
        <begin position="1"/>
        <end position="22"/>
    </location>
</feature>
<dbReference type="PANTHER" id="PTHR33701">
    <property type="entry name" value="TRANSMEMBRANE PROTEIN"/>
    <property type="match status" value="1"/>
</dbReference>
<evidence type="ECO:0000313" key="4">
    <source>
        <dbReference type="Proteomes" id="UP000657918"/>
    </source>
</evidence>
<dbReference type="EMBL" id="JADGMS010000008">
    <property type="protein sequence ID" value="KAF9676579.1"/>
    <property type="molecule type" value="Genomic_DNA"/>
</dbReference>